<dbReference type="Proteomes" id="UP000439903">
    <property type="component" value="Unassembled WGS sequence"/>
</dbReference>
<dbReference type="EMBL" id="WTPW01000306">
    <property type="protein sequence ID" value="KAF0524956.1"/>
    <property type="molecule type" value="Genomic_DNA"/>
</dbReference>
<keyword evidence="2" id="KW-1185">Reference proteome</keyword>
<accession>A0A8H4AR34</accession>
<name>A0A8H4AR34_GIGMA</name>
<evidence type="ECO:0000313" key="2">
    <source>
        <dbReference type="Proteomes" id="UP000439903"/>
    </source>
</evidence>
<protein>
    <submittedName>
        <fullName evidence="1">Uncharacterized protein</fullName>
    </submittedName>
</protein>
<evidence type="ECO:0000313" key="1">
    <source>
        <dbReference type="EMBL" id="KAF0524956.1"/>
    </source>
</evidence>
<reference evidence="1 2" key="1">
    <citation type="journal article" date="2019" name="Environ. Microbiol.">
        <title>At the nexus of three kingdoms: the genome of the mycorrhizal fungus Gigaspora margarita provides insights into plant, endobacterial and fungal interactions.</title>
        <authorList>
            <person name="Venice F."/>
            <person name="Ghignone S."/>
            <person name="Salvioli di Fossalunga A."/>
            <person name="Amselem J."/>
            <person name="Novero M."/>
            <person name="Xianan X."/>
            <person name="Sedzielewska Toro K."/>
            <person name="Morin E."/>
            <person name="Lipzen A."/>
            <person name="Grigoriev I.V."/>
            <person name="Henrissat B."/>
            <person name="Martin F.M."/>
            <person name="Bonfante P."/>
        </authorList>
    </citation>
    <scope>NUCLEOTIDE SEQUENCE [LARGE SCALE GENOMIC DNA]</scope>
    <source>
        <strain evidence="1 2">BEG34</strain>
    </source>
</reference>
<organism evidence="1 2">
    <name type="scientific">Gigaspora margarita</name>
    <dbReference type="NCBI Taxonomy" id="4874"/>
    <lineage>
        <taxon>Eukaryota</taxon>
        <taxon>Fungi</taxon>
        <taxon>Fungi incertae sedis</taxon>
        <taxon>Mucoromycota</taxon>
        <taxon>Glomeromycotina</taxon>
        <taxon>Glomeromycetes</taxon>
        <taxon>Diversisporales</taxon>
        <taxon>Gigasporaceae</taxon>
        <taxon>Gigaspora</taxon>
    </lineage>
</organism>
<gene>
    <name evidence="1" type="ORF">F8M41_014824</name>
</gene>
<sequence length="197" mass="22961">MLIVYLVRSYNDNCVIGCKCEESSRLSYDITMNHCEESLRLSYDKAFECCHASSVHSEWCPECRDYINERLGFNNMSREERFLAFILKVSTEAMDVDNNSYYEFGLAVIIRLNELIEKGQKRARHKLNMDVLSYLPPGTSLAVAKDKIKKVRKMYDIFNAIGPFRIHWIRTFSVDQISTFKDDINFIKTKFPKPGTP</sequence>
<dbReference type="AlphaFoldDB" id="A0A8H4AR34"/>
<dbReference type="OrthoDB" id="2406181at2759"/>
<comment type="caution">
    <text evidence="1">The sequence shown here is derived from an EMBL/GenBank/DDBJ whole genome shotgun (WGS) entry which is preliminary data.</text>
</comment>
<proteinExistence type="predicted"/>